<dbReference type="EMBL" id="AXCR01000001">
    <property type="protein sequence ID" value="KJR89569.1"/>
    <property type="molecule type" value="Genomic_DNA"/>
</dbReference>
<dbReference type="SUPFAM" id="SSF54373">
    <property type="entry name" value="FAD-linked reductases, C-terminal domain"/>
    <property type="match status" value="1"/>
</dbReference>
<gene>
    <name evidence="7" type="ORF">SPSK_06239</name>
</gene>
<keyword evidence="4" id="KW-0560">Oxidoreductase</keyword>
<dbReference type="SUPFAM" id="SSF51905">
    <property type="entry name" value="FAD/NAD(P)-binding domain"/>
    <property type="match status" value="1"/>
</dbReference>
<dbReference type="InterPro" id="IPR051104">
    <property type="entry name" value="FAD_monoxygenase"/>
</dbReference>
<dbReference type="PRINTS" id="PR00420">
    <property type="entry name" value="RNGMNOXGNASE"/>
</dbReference>
<dbReference type="InterPro" id="IPR002938">
    <property type="entry name" value="FAD-bd"/>
</dbReference>
<dbReference type="GO" id="GO:0044550">
    <property type="term" value="P:secondary metabolite biosynthetic process"/>
    <property type="evidence" value="ECO:0007669"/>
    <property type="project" value="TreeGrafter"/>
</dbReference>
<dbReference type="GeneID" id="27668222"/>
<feature type="domain" description="FAD-binding" evidence="6">
    <location>
        <begin position="205"/>
        <end position="456"/>
    </location>
</feature>
<dbReference type="Proteomes" id="UP000033710">
    <property type="component" value="Unassembled WGS sequence"/>
</dbReference>
<evidence type="ECO:0000313" key="7">
    <source>
        <dbReference type="EMBL" id="KJR89569.1"/>
    </source>
</evidence>
<evidence type="ECO:0000256" key="5">
    <source>
        <dbReference type="SAM" id="MobiDB-lite"/>
    </source>
</evidence>
<dbReference type="RefSeq" id="XP_016592245.1">
    <property type="nucleotide sequence ID" value="XM_016732945.1"/>
</dbReference>
<dbReference type="PANTHER" id="PTHR46720:SF3">
    <property type="entry name" value="FAD-BINDING DOMAIN-CONTAINING PROTEIN-RELATED"/>
    <property type="match status" value="1"/>
</dbReference>
<evidence type="ECO:0000256" key="4">
    <source>
        <dbReference type="ARBA" id="ARBA00023002"/>
    </source>
</evidence>
<dbReference type="Pfam" id="PF01494">
    <property type="entry name" value="FAD_binding_3"/>
    <property type="match status" value="1"/>
</dbReference>
<dbReference type="GO" id="GO:0071949">
    <property type="term" value="F:FAD binding"/>
    <property type="evidence" value="ECO:0007669"/>
    <property type="project" value="InterPro"/>
</dbReference>
<feature type="region of interest" description="Disordered" evidence="5">
    <location>
        <begin position="17"/>
        <end position="84"/>
    </location>
</feature>
<feature type="compositionally biased region" description="Polar residues" evidence="5">
    <location>
        <begin position="36"/>
        <end position="45"/>
    </location>
</feature>
<evidence type="ECO:0000313" key="8">
    <source>
        <dbReference type="Proteomes" id="UP000033710"/>
    </source>
</evidence>
<dbReference type="AlphaFoldDB" id="A0A0F2MKJ0"/>
<feature type="compositionally biased region" description="Polar residues" evidence="5">
    <location>
        <begin position="52"/>
        <end position="79"/>
    </location>
</feature>
<dbReference type="VEuPathDB" id="FungiDB:SPSK_06239"/>
<evidence type="ECO:0000259" key="6">
    <source>
        <dbReference type="Pfam" id="PF01494"/>
    </source>
</evidence>
<organism evidence="7 8">
    <name type="scientific">Sporothrix schenckii 1099-18</name>
    <dbReference type="NCBI Taxonomy" id="1397361"/>
    <lineage>
        <taxon>Eukaryota</taxon>
        <taxon>Fungi</taxon>
        <taxon>Dikarya</taxon>
        <taxon>Ascomycota</taxon>
        <taxon>Pezizomycotina</taxon>
        <taxon>Sordariomycetes</taxon>
        <taxon>Sordariomycetidae</taxon>
        <taxon>Ophiostomatales</taxon>
        <taxon>Ophiostomataceae</taxon>
        <taxon>Sporothrix</taxon>
    </lineage>
</organism>
<accession>A0A0F2MKJ0</accession>
<protein>
    <submittedName>
        <fullName evidence="7">Salicylate hydroxylase</fullName>
    </submittedName>
</protein>
<sequence length="511" mass="55132">MSHSCFSSISGSLRSIFTSSSTSKKSKESNLPEQPAPSTQKTQPQHLAKSACLSTTDKPSTNTATNSSPKMPHSVSSNEGDAAAATPSAPPFHIAIIGAGIGGLTFAIGCRKKNVSYTLYEAAAKYSTVGAGVGLGPNALNALHMIDPKLRTMYSDISSGNLTPNKDHVMMDALYAEPNFGEDRGWVPAPFGASSYDRTSAHRVDLLNILTSMIPAETVRFNKRVKSIDQGAPGSKVTVVFEDGDVVQADAVVGSDGAKGPTRGFVLGDRWPDEVKATYSGKYVYRSIVPMADALQILGHHAGDAESFLGKDVNFITFPISRGAFCNLVAFKFTRGQPWTHDQWTKRVTKEQMVADFGGGGVDPRLVRLLDWADPLQWSLHHHMTTPSYCNDRICLLGDAAHATTPHQAAGAGQCIEDALVLSHILGQLTSAAGLARAFAVYDSLRRPRAQQVVRTSQEAGELYSFNHAECGDDMDKIVANFRQRFLWIWEHDLHADLAAADEQLKAVLSQ</sequence>
<dbReference type="Pfam" id="PF13450">
    <property type="entry name" value="NAD_binding_8"/>
    <property type="match status" value="1"/>
</dbReference>
<dbReference type="PANTHER" id="PTHR46720">
    <property type="entry name" value="HYDROXYLASE, PUTATIVE (AFU_ORTHOLOGUE AFUA_3G01460)-RELATED"/>
    <property type="match status" value="1"/>
</dbReference>
<name>A0A0F2MKJ0_SPOSC</name>
<dbReference type="KEGG" id="ssck:SPSK_06239"/>
<evidence type="ECO:0000256" key="1">
    <source>
        <dbReference type="ARBA" id="ARBA00007992"/>
    </source>
</evidence>
<dbReference type="OrthoDB" id="417877at2759"/>
<reference evidence="7 8" key="2">
    <citation type="journal article" date="2015" name="Eukaryot. Cell">
        <title>Asexual propagation of a virulent clone complex in a human and feline outbreak of sporotrichosis.</title>
        <authorList>
            <person name="Teixeira Mde M."/>
            <person name="Rodrigues A.M."/>
            <person name="Tsui C.K."/>
            <person name="de Almeida L.G."/>
            <person name="Van Diepeningen A.D."/>
            <person name="van den Ende B.G."/>
            <person name="Fernandes G.F."/>
            <person name="Kano R."/>
            <person name="Hamelin R.C."/>
            <person name="Lopes-Bezerra L.M."/>
            <person name="Vasconcelos A.T."/>
            <person name="de Hoog S."/>
            <person name="de Camargo Z.P."/>
            <person name="Felipe M.S."/>
        </authorList>
    </citation>
    <scope>NUCLEOTIDE SEQUENCE [LARGE SCALE GENOMIC DNA]</scope>
    <source>
        <strain evidence="7 8">1099-18</strain>
    </source>
</reference>
<dbReference type="GO" id="GO:0016491">
    <property type="term" value="F:oxidoreductase activity"/>
    <property type="evidence" value="ECO:0007669"/>
    <property type="project" value="UniProtKB-KW"/>
</dbReference>
<evidence type="ECO:0000256" key="2">
    <source>
        <dbReference type="ARBA" id="ARBA00022630"/>
    </source>
</evidence>
<comment type="similarity">
    <text evidence="1">Belongs to the paxM FAD-dependent monooxygenase family.</text>
</comment>
<evidence type="ECO:0000256" key="3">
    <source>
        <dbReference type="ARBA" id="ARBA00022827"/>
    </source>
</evidence>
<reference evidence="7 8" key="1">
    <citation type="journal article" date="2014" name="BMC Genomics">
        <title>Comparative genomics of the major fungal agents of human and animal Sporotrichosis: Sporothrix schenckii and Sporothrix brasiliensis.</title>
        <authorList>
            <person name="Teixeira M.M."/>
            <person name="de Almeida L.G."/>
            <person name="Kubitschek-Barreira P."/>
            <person name="Alves F.L."/>
            <person name="Kioshima E.S."/>
            <person name="Abadio A.K."/>
            <person name="Fernandes L."/>
            <person name="Derengowski L.S."/>
            <person name="Ferreira K.S."/>
            <person name="Souza R.C."/>
            <person name="Ruiz J.C."/>
            <person name="de Andrade N.C."/>
            <person name="Paes H.C."/>
            <person name="Nicola A.M."/>
            <person name="Albuquerque P."/>
            <person name="Gerber A.L."/>
            <person name="Martins V.P."/>
            <person name="Peconick L.D."/>
            <person name="Neto A.V."/>
            <person name="Chaucanez C.B."/>
            <person name="Silva P.A."/>
            <person name="Cunha O.L."/>
            <person name="de Oliveira F.F."/>
            <person name="dos Santos T.C."/>
            <person name="Barros A.L."/>
            <person name="Soares M.A."/>
            <person name="de Oliveira L.M."/>
            <person name="Marini M.M."/>
            <person name="Villalobos-Duno H."/>
            <person name="Cunha M.M."/>
            <person name="de Hoog S."/>
            <person name="da Silveira J.F."/>
            <person name="Henrissat B."/>
            <person name="Nino-Vega G.A."/>
            <person name="Cisalpino P.S."/>
            <person name="Mora-Montes H.M."/>
            <person name="Almeida S.R."/>
            <person name="Stajich J.E."/>
            <person name="Lopes-Bezerra L.M."/>
            <person name="Vasconcelos A.T."/>
            <person name="Felipe M.S."/>
        </authorList>
    </citation>
    <scope>NUCLEOTIDE SEQUENCE [LARGE SCALE GENOMIC DNA]</scope>
    <source>
        <strain evidence="7 8">1099-18</strain>
    </source>
</reference>
<comment type="caution">
    <text evidence="7">The sequence shown here is derived from an EMBL/GenBank/DDBJ whole genome shotgun (WGS) entry which is preliminary data.</text>
</comment>
<proteinExistence type="inferred from homology"/>
<dbReference type="InterPro" id="IPR036188">
    <property type="entry name" value="FAD/NAD-bd_sf"/>
</dbReference>
<dbReference type="Gene3D" id="3.50.50.60">
    <property type="entry name" value="FAD/NAD(P)-binding domain"/>
    <property type="match status" value="1"/>
</dbReference>
<keyword evidence="2" id="KW-0285">Flavoprotein</keyword>
<keyword evidence="3" id="KW-0274">FAD</keyword>